<evidence type="ECO:0008006" key="4">
    <source>
        <dbReference type="Google" id="ProtNLM"/>
    </source>
</evidence>
<dbReference type="Proteomes" id="UP000177797">
    <property type="component" value="Unassembled WGS sequence"/>
</dbReference>
<dbReference type="AlphaFoldDB" id="A0A1G2NIH5"/>
<feature type="region of interest" description="Disordered" evidence="1">
    <location>
        <begin position="16"/>
        <end position="43"/>
    </location>
</feature>
<dbReference type="Gene3D" id="4.10.410.60">
    <property type="match status" value="1"/>
</dbReference>
<organism evidence="2 3">
    <name type="scientific">Candidatus Taylorbacteria bacterium RIFCSPLOWO2_01_FULL_48_100</name>
    <dbReference type="NCBI Taxonomy" id="1802322"/>
    <lineage>
        <taxon>Bacteria</taxon>
        <taxon>Candidatus Tayloriibacteriota</taxon>
    </lineage>
</organism>
<name>A0A1G2NIH5_9BACT</name>
<evidence type="ECO:0000256" key="1">
    <source>
        <dbReference type="SAM" id="MobiDB-lite"/>
    </source>
</evidence>
<protein>
    <recommendedName>
        <fullName evidence="4">50S ribosomal protein L35</fullName>
    </recommendedName>
</protein>
<dbReference type="InterPro" id="IPR037229">
    <property type="entry name" value="Ribosomal_bL35_sf"/>
</dbReference>
<evidence type="ECO:0000313" key="3">
    <source>
        <dbReference type="Proteomes" id="UP000177797"/>
    </source>
</evidence>
<reference evidence="2 3" key="1">
    <citation type="journal article" date="2016" name="Nat. Commun.">
        <title>Thousands of microbial genomes shed light on interconnected biogeochemical processes in an aquifer system.</title>
        <authorList>
            <person name="Anantharaman K."/>
            <person name="Brown C.T."/>
            <person name="Hug L.A."/>
            <person name="Sharon I."/>
            <person name="Castelle C.J."/>
            <person name="Probst A.J."/>
            <person name="Thomas B.C."/>
            <person name="Singh A."/>
            <person name="Wilkins M.J."/>
            <person name="Karaoz U."/>
            <person name="Brodie E.L."/>
            <person name="Williams K.H."/>
            <person name="Hubbard S.S."/>
            <person name="Banfield J.F."/>
        </authorList>
    </citation>
    <scope>NUCLEOTIDE SEQUENCE [LARGE SCALE GENOMIC DNA]</scope>
</reference>
<accession>A0A1G2NIH5</accession>
<proteinExistence type="predicted"/>
<comment type="caution">
    <text evidence="2">The sequence shown here is derived from an EMBL/GenBank/DDBJ whole genome shotgun (WGS) entry which is preliminary data.</text>
</comment>
<sequence>MRVNKTFTDRIRITKNGKQMSRAKGQDHFNAKESGRSQFRKGRSVRTAFKKKTISRYLA</sequence>
<evidence type="ECO:0000313" key="2">
    <source>
        <dbReference type="EMBL" id="OHA35142.1"/>
    </source>
</evidence>
<feature type="compositionally biased region" description="Basic and acidic residues" evidence="1">
    <location>
        <begin position="24"/>
        <end position="35"/>
    </location>
</feature>
<gene>
    <name evidence="2" type="ORF">A2938_01895</name>
</gene>
<dbReference type="EMBL" id="MHSA01000001">
    <property type="protein sequence ID" value="OHA35142.1"/>
    <property type="molecule type" value="Genomic_DNA"/>
</dbReference>